<dbReference type="AlphaFoldDB" id="A0A2W7U9W6"/>
<dbReference type="InterPro" id="IPR012341">
    <property type="entry name" value="6hp_glycosidase-like_sf"/>
</dbReference>
<name>A0A2W7U9W6_9FLAO</name>
<dbReference type="InterPro" id="IPR013783">
    <property type="entry name" value="Ig-like_fold"/>
</dbReference>
<reference evidence="2 3" key="1">
    <citation type="submission" date="2018-06" db="EMBL/GenBank/DDBJ databases">
        <title>Flavobacterium sp IMCC34762, genome.</title>
        <authorList>
            <person name="Joung Y."/>
            <person name="Cho J."/>
            <person name="Song J."/>
        </authorList>
    </citation>
    <scope>NUCLEOTIDE SEQUENCE [LARGE SCALE GENOMIC DNA]</scope>
    <source>
        <strain evidence="2 3">IMCC34762</strain>
    </source>
</reference>
<proteinExistence type="predicted"/>
<dbReference type="EMBL" id="QKXH01000014">
    <property type="protein sequence ID" value="PZX92027.1"/>
    <property type="molecule type" value="Genomic_DNA"/>
</dbReference>
<evidence type="ECO:0000313" key="2">
    <source>
        <dbReference type="EMBL" id="PZX92027.1"/>
    </source>
</evidence>
<dbReference type="PROSITE" id="PS51257">
    <property type="entry name" value="PROKAR_LIPOPROTEIN"/>
    <property type="match status" value="1"/>
</dbReference>
<dbReference type="Gene3D" id="2.60.420.10">
    <property type="entry name" value="Maltose phosphorylase, domain 3"/>
    <property type="match status" value="1"/>
</dbReference>
<keyword evidence="3" id="KW-1185">Reference proteome</keyword>
<comment type="caution">
    <text evidence="2">The sequence shown here is derived from an EMBL/GenBank/DDBJ whole genome shotgun (WGS) entry which is preliminary data.</text>
</comment>
<dbReference type="InterPro" id="IPR008979">
    <property type="entry name" value="Galactose-bd-like_sf"/>
</dbReference>
<dbReference type="GO" id="GO:0005975">
    <property type="term" value="P:carbohydrate metabolic process"/>
    <property type="evidence" value="ECO:0007669"/>
    <property type="project" value="InterPro"/>
</dbReference>
<dbReference type="Proteomes" id="UP000249177">
    <property type="component" value="Unassembled WGS sequence"/>
</dbReference>
<dbReference type="Gene3D" id="1.50.10.10">
    <property type="match status" value="1"/>
</dbReference>
<dbReference type="Gene3D" id="2.60.40.10">
    <property type="entry name" value="Immunoglobulins"/>
    <property type="match status" value="1"/>
</dbReference>
<evidence type="ECO:0000313" key="3">
    <source>
        <dbReference type="Proteomes" id="UP000249177"/>
    </source>
</evidence>
<dbReference type="OrthoDB" id="49490at2"/>
<dbReference type="SUPFAM" id="SSF48208">
    <property type="entry name" value="Six-hairpin glycosidases"/>
    <property type="match status" value="1"/>
</dbReference>
<dbReference type="InterPro" id="IPR008928">
    <property type="entry name" value="6-hairpin_glycosidase_sf"/>
</dbReference>
<accession>A0A2W7U9W6</accession>
<sequence>MKTNINYLVTSMLAVAVIVASCKSDSSVLYDSKSFSIHNNKVIQGLNVAEVVSPTLIKSNYKSTENETYSNLISFKFSINEKDNDLGQGIDRTVLITNQKESEVYVFGQPQLNKTDVPKGILKADTEFTFKLDMRAVFQQFKEKGFYECQDGSKIAQADFKGVFIAGGALPLSWDFVNLEERGLQMNDIDNDGIFEIKLKLNPLIPAEDKTWKLTQDISTKATYISEQPIVDALYNLSLEEAKLAIEPDSTFRTGAKWSGVWTRDISYSILLSFAYLEPEVAKISLLKKVKRDRIIQDTGSGGAWPVSSDRTTWALAAWEIYKVTGDKGWLQKAYTIIKNSAADDYKTIRNKQTNLYCGESSFLDWREQTYPKWMSNMDIYVSQNLGTNVVHYQTHQILSKMATLLGEPHGQYDIIAAQIKDAINKQLWMEDKGYYAQYLYGKSFFTQSKRYEALGEALAVLFDVADAKQSKMIISQSPLTEYGATCIYPQIPGIPPYHNNAIWPFVQSYWNLAAAKVGNEKALNHGLASIYRAAGLFLTNYENMVADNGDFKGTEINSHRMLWSMAGNLSMVYRIFMGMHFEEDQLIFEPVIPKNYGGIRSLTNFKYRNAALDITVEGFGNQIAAVTIDGKEAAKAIIPAAFTGKHIVNIKMKNNDFSADAVNLVENKFTLANPITALNGDKISWKNDAGARAYNVYKNGKLIETAAVSTYQIPDGSYAEYSVSAVDAAGQESFLSEPLIYSKMKPLIIEPEDFAVKSDLNFVNYSGRGFVEIATDKNRKISIPIVVEESGEYFMDIKYSNGSGPWNTDNKCAVRSLYLNKDYVGVMVFPQRGTNEWSDWGFSNSHKINLTKGKNDLELVLEEWNNNMNIEVNRAMIDYIRLYKVH</sequence>
<evidence type="ECO:0000259" key="1">
    <source>
        <dbReference type="Pfam" id="PF17389"/>
    </source>
</evidence>
<gene>
    <name evidence="2" type="ORF">DOS84_18205</name>
</gene>
<organism evidence="2 3">
    <name type="scientific">Flavobacterium aquariorum</name>
    <dbReference type="NCBI Taxonomy" id="2217670"/>
    <lineage>
        <taxon>Bacteria</taxon>
        <taxon>Pseudomonadati</taxon>
        <taxon>Bacteroidota</taxon>
        <taxon>Flavobacteriia</taxon>
        <taxon>Flavobacteriales</taxon>
        <taxon>Flavobacteriaceae</taxon>
        <taxon>Flavobacterium</taxon>
    </lineage>
</organism>
<feature type="domain" description="Alpha-L-rhamnosidase six-hairpin glycosidase" evidence="1">
    <location>
        <begin position="312"/>
        <end position="469"/>
    </location>
</feature>
<dbReference type="Gene3D" id="2.60.120.260">
    <property type="entry name" value="Galactose-binding domain-like"/>
    <property type="match status" value="1"/>
</dbReference>
<dbReference type="InterPro" id="IPR035396">
    <property type="entry name" value="Bac_rhamnosid6H"/>
</dbReference>
<dbReference type="SUPFAM" id="SSF49785">
    <property type="entry name" value="Galactose-binding domain-like"/>
    <property type="match status" value="1"/>
</dbReference>
<dbReference type="RefSeq" id="WP_111411522.1">
    <property type="nucleotide sequence ID" value="NZ_QKXH01000014.1"/>
</dbReference>
<dbReference type="Pfam" id="PF17389">
    <property type="entry name" value="Bac_rhamnosid6H"/>
    <property type="match status" value="1"/>
</dbReference>
<protein>
    <submittedName>
        <fullName evidence="2">Glycogen debranching protein</fullName>
    </submittedName>
</protein>